<sequence length="68" mass="7984">MDYYITKTSVAIQGGFPCYQKNFIEKFSIPNFTEKELSILKNLMDKDEINNFLIEKYNISIQTPNLVE</sequence>
<dbReference type="STRING" id="1409788.NC99_15470"/>
<accession>A0A0L8VB27</accession>
<protein>
    <submittedName>
        <fullName evidence="1">Uncharacterized protein</fullName>
    </submittedName>
</protein>
<dbReference type="AlphaFoldDB" id="A0A0L8VB27"/>
<evidence type="ECO:0000313" key="2">
    <source>
        <dbReference type="Proteomes" id="UP000036958"/>
    </source>
</evidence>
<name>A0A0L8VB27_9BACT</name>
<dbReference type="Proteomes" id="UP000036958">
    <property type="component" value="Unassembled WGS sequence"/>
</dbReference>
<comment type="caution">
    <text evidence="1">The sequence shown here is derived from an EMBL/GenBank/DDBJ whole genome shotgun (WGS) entry which is preliminary data.</text>
</comment>
<organism evidence="1 2">
    <name type="scientific">Sunxiuqinia dokdonensis</name>
    <dbReference type="NCBI Taxonomy" id="1409788"/>
    <lineage>
        <taxon>Bacteria</taxon>
        <taxon>Pseudomonadati</taxon>
        <taxon>Bacteroidota</taxon>
        <taxon>Bacteroidia</taxon>
        <taxon>Marinilabiliales</taxon>
        <taxon>Prolixibacteraceae</taxon>
        <taxon>Sunxiuqinia</taxon>
    </lineage>
</organism>
<gene>
    <name evidence="1" type="ORF">NC99_15470</name>
</gene>
<keyword evidence="2" id="KW-1185">Reference proteome</keyword>
<reference evidence="2" key="1">
    <citation type="submission" date="2015-07" db="EMBL/GenBank/DDBJ databases">
        <title>Genome sequencing of Sunxiuqinia dokdonensis strain SK.</title>
        <authorList>
            <person name="Ahn S."/>
            <person name="Kim B.-C."/>
        </authorList>
    </citation>
    <scope>NUCLEOTIDE SEQUENCE [LARGE SCALE GENOMIC DNA]</scope>
    <source>
        <strain evidence="2">SK</strain>
    </source>
</reference>
<dbReference type="PATRIC" id="fig|1409788.3.peg.1583"/>
<proteinExistence type="predicted"/>
<dbReference type="EMBL" id="LGIA01000086">
    <property type="protein sequence ID" value="KOH45634.1"/>
    <property type="molecule type" value="Genomic_DNA"/>
</dbReference>
<evidence type="ECO:0000313" key="1">
    <source>
        <dbReference type="EMBL" id="KOH45634.1"/>
    </source>
</evidence>